<protein>
    <submittedName>
        <fullName evidence="1">Mycobacterium numidiamassiliense ORFan</fullName>
    </submittedName>
</protein>
<evidence type="ECO:0000313" key="2">
    <source>
        <dbReference type="Proteomes" id="UP000240424"/>
    </source>
</evidence>
<proteinExistence type="predicted"/>
<accession>A0A2U3P2T4</accession>
<dbReference type="EMBL" id="FUEZ01000003">
    <property type="protein sequence ID" value="SPM38071.1"/>
    <property type="molecule type" value="Genomic_DNA"/>
</dbReference>
<name>A0A2U3P2T4_9MYCO</name>
<sequence>MAPYDDVTHAFVGPEAEVLLLLKALQDAAEMPGR</sequence>
<dbReference type="Proteomes" id="UP000240424">
    <property type="component" value="Unassembled WGS sequence"/>
</dbReference>
<evidence type="ECO:0000313" key="1">
    <source>
        <dbReference type="EMBL" id="SPM38071.1"/>
    </source>
</evidence>
<reference evidence="1 2" key="1">
    <citation type="submission" date="2017-01" db="EMBL/GenBank/DDBJ databases">
        <authorList>
            <consortium name="Urmite Genomes"/>
        </authorList>
    </citation>
    <scope>NUCLEOTIDE SEQUENCE [LARGE SCALE GENOMIC DNA]</scope>
    <source>
        <strain evidence="1 2">AB215</strain>
    </source>
</reference>
<keyword evidence="2" id="KW-1185">Reference proteome</keyword>
<dbReference type="STRING" id="1841861.GCA_900157365_04448"/>
<gene>
    <name evidence="1" type="ORF">MNAB215_246</name>
</gene>
<dbReference type="AlphaFoldDB" id="A0A2U3P2T4"/>
<organism evidence="1 2">
    <name type="scientific">Mycobacterium numidiamassiliense</name>
    <dbReference type="NCBI Taxonomy" id="1841861"/>
    <lineage>
        <taxon>Bacteria</taxon>
        <taxon>Bacillati</taxon>
        <taxon>Actinomycetota</taxon>
        <taxon>Actinomycetes</taxon>
        <taxon>Mycobacteriales</taxon>
        <taxon>Mycobacteriaceae</taxon>
        <taxon>Mycobacterium</taxon>
    </lineage>
</organism>